<dbReference type="Proteomes" id="UP000694864">
    <property type="component" value="Chromosome 3"/>
</dbReference>
<accession>A0ABM0YE03</accession>
<gene>
    <name evidence="3" type="primary">LOC104777042</name>
</gene>
<name>A0ABM0YE03_CAMSA</name>
<proteinExistence type="predicted"/>
<reference evidence="2" key="1">
    <citation type="journal article" date="2014" name="Nat. Commun.">
        <title>The emerging biofuel crop Camelina sativa retains a highly undifferentiated hexaploid genome structure.</title>
        <authorList>
            <person name="Kagale S."/>
            <person name="Koh C."/>
            <person name="Nixon J."/>
            <person name="Bollina V."/>
            <person name="Clarke W.E."/>
            <person name="Tuteja R."/>
            <person name="Spillane C."/>
            <person name="Robinson S.J."/>
            <person name="Links M.G."/>
            <person name="Clarke C."/>
            <person name="Higgins E.E."/>
            <person name="Huebert T."/>
            <person name="Sharpe A.G."/>
            <person name="Parkin I.A."/>
        </authorList>
    </citation>
    <scope>NUCLEOTIDE SEQUENCE [LARGE SCALE GENOMIC DNA]</scope>
    <source>
        <strain evidence="2">cv. DH55</strain>
    </source>
</reference>
<feature type="domain" description="KIB1-4 beta-propeller" evidence="1">
    <location>
        <begin position="83"/>
        <end position="358"/>
    </location>
</feature>
<dbReference type="PANTHER" id="PTHR44259:SF93">
    <property type="entry name" value="PROTEIN, PUTATIVE (DUF295)-RELATED"/>
    <property type="match status" value="1"/>
</dbReference>
<dbReference type="InterPro" id="IPR050942">
    <property type="entry name" value="F-box_BR-signaling"/>
</dbReference>
<keyword evidence="2" id="KW-1185">Reference proteome</keyword>
<dbReference type="GeneID" id="104777042"/>
<evidence type="ECO:0000313" key="2">
    <source>
        <dbReference type="Proteomes" id="UP000694864"/>
    </source>
</evidence>
<sequence>MVETPQIHQLNFGLSWCLLFAIMFRLLSKLSPHIHKRSVRSFSSSTTGPYLSLNVRAGPPSEGVCNGEVDLYDPAKQELLKLTDKAIPEEIVTAKWIGVSKGWGVHSDPQDRCVLLTDFLNPWNCKPNPKLLTLPPLNPLLACQTDVIWNVAMSCCPDDDEDWVLGIKSLGDQISFCRPRRDLRWTKFQTPYDYFPTSNLTYSKRDQKFYLPGPGGHHLLSYDLHFDKAGQPEFHELQFRNFPESFKYDSEISELFPSSCRTERFVESPSGDERFLVKWYAKGCLANYSSRITYETQRFMVFREEETIEGRFMCYTDDIGDLCIFVSKSEAFCVPASSFPGLKPNSIYFVGFGLGIYDLTTRDVSSFTAPKGALNHIVHPYWFPPASS</sequence>
<organism evidence="2 3">
    <name type="scientific">Camelina sativa</name>
    <name type="common">False flax</name>
    <name type="synonym">Myagrum sativum</name>
    <dbReference type="NCBI Taxonomy" id="90675"/>
    <lineage>
        <taxon>Eukaryota</taxon>
        <taxon>Viridiplantae</taxon>
        <taxon>Streptophyta</taxon>
        <taxon>Embryophyta</taxon>
        <taxon>Tracheophyta</taxon>
        <taxon>Spermatophyta</taxon>
        <taxon>Magnoliopsida</taxon>
        <taxon>eudicotyledons</taxon>
        <taxon>Gunneridae</taxon>
        <taxon>Pentapetalae</taxon>
        <taxon>rosids</taxon>
        <taxon>malvids</taxon>
        <taxon>Brassicales</taxon>
        <taxon>Brassicaceae</taxon>
        <taxon>Camelineae</taxon>
        <taxon>Camelina</taxon>
    </lineage>
</organism>
<dbReference type="RefSeq" id="XP_010499535.1">
    <property type="nucleotide sequence ID" value="XM_010501233.2"/>
</dbReference>
<evidence type="ECO:0000313" key="3">
    <source>
        <dbReference type="RefSeq" id="XP_010499535.1"/>
    </source>
</evidence>
<protein>
    <submittedName>
        <fullName evidence="3">Uncharacterized protein LOC104777042</fullName>
    </submittedName>
</protein>
<dbReference type="InterPro" id="IPR005174">
    <property type="entry name" value="KIB1-4_b-propeller"/>
</dbReference>
<evidence type="ECO:0000259" key="1">
    <source>
        <dbReference type="Pfam" id="PF03478"/>
    </source>
</evidence>
<dbReference type="Pfam" id="PF03478">
    <property type="entry name" value="Beta-prop_KIB1-4"/>
    <property type="match status" value="1"/>
</dbReference>
<reference evidence="3" key="2">
    <citation type="submission" date="2025-08" db="UniProtKB">
        <authorList>
            <consortium name="RefSeq"/>
        </authorList>
    </citation>
    <scope>IDENTIFICATION</scope>
    <source>
        <tissue evidence="3">Leaf</tissue>
    </source>
</reference>
<dbReference type="PANTHER" id="PTHR44259">
    <property type="entry name" value="OS07G0183000 PROTEIN-RELATED"/>
    <property type="match status" value="1"/>
</dbReference>